<feature type="domain" description="Bacterial Ig-like" evidence="2">
    <location>
        <begin position="414"/>
        <end position="497"/>
    </location>
</feature>
<evidence type="ECO:0000313" key="3">
    <source>
        <dbReference type="EMBL" id="RVW06927.1"/>
    </source>
</evidence>
<evidence type="ECO:0000259" key="2">
    <source>
        <dbReference type="Pfam" id="PF16640"/>
    </source>
</evidence>
<dbReference type="Pfam" id="PF16640">
    <property type="entry name" value="Big_3_5"/>
    <property type="match status" value="8"/>
</dbReference>
<name>A0A438B7H8_9NOCA</name>
<feature type="domain" description="Bacterial Ig-like" evidence="2">
    <location>
        <begin position="508"/>
        <end position="591"/>
    </location>
</feature>
<comment type="caution">
    <text evidence="3">The sequence shown here is derived from an EMBL/GenBank/DDBJ whole genome shotgun (WGS) entry which is preliminary data.</text>
</comment>
<dbReference type="AlphaFoldDB" id="A0A438B7H8"/>
<feature type="domain" description="Bacterial Ig-like" evidence="2">
    <location>
        <begin position="697"/>
        <end position="780"/>
    </location>
</feature>
<dbReference type="EMBL" id="RKLP01000016">
    <property type="protein sequence ID" value="RVW06927.1"/>
    <property type="molecule type" value="Genomic_DNA"/>
</dbReference>
<organism evidence="3 4">
    <name type="scientific">Prescottella agglutinans</name>
    <dbReference type="NCBI Taxonomy" id="1644129"/>
    <lineage>
        <taxon>Bacteria</taxon>
        <taxon>Bacillati</taxon>
        <taxon>Actinomycetota</taxon>
        <taxon>Actinomycetes</taxon>
        <taxon>Mycobacteriales</taxon>
        <taxon>Nocardiaceae</taxon>
        <taxon>Prescottella</taxon>
    </lineage>
</organism>
<feature type="domain" description="Bacterial Ig-like" evidence="2">
    <location>
        <begin position="320"/>
        <end position="403"/>
    </location>
</feature>
<accession>A0A438B7H8</accession>
<protein>
    <submittedName>
        <fullName evidence="3">Ig-like domain repeat protein</fullName>
    </submittedName>
</protein>
<dbReference type="InterPro" id="IPR013783">
    <property type="entry name" value="Ig-like_fold"/>
</dbReference>
<dbReference type="InterPro" id="IPR032109">
    <property type="entry name" value="Big_3_5"/>
</dbReference>
<evidence type="ECO:0000313" key="4">
    <source>
        <dbReference type="Proteomes" id="UP000286208"/>
    </source>
</evidence>
<proteinExistence type="predicted"/>
<sequence length="1003" mass="98486">MNLQRSSTISVGTFHTAGSGKRVPEEDSVGLSALRRLATPVIAGAAAVGLLVAGSGPAFAADPPPSSNQGASDNVKFKKEVIGSNVLHRGDTVTYKSTIWVDSGVERYIPKFRDVPPAGFALVAGSPKVTYLGATNKATFTNESDGGVSAKCSGSGCNAFGNGFIVKSGQNVTLEASYRVPDNFAFGTYDSGVLLDVWAFNGNPKGANPFNVNVRVEELATTTTLQAPASAMTGQPVTLTATVNPSNAAGQVQFKDGAANIGSPVTPVNGVATLPHAFGSAGAHSVTAEFIPGAGYFGSTSAAQTVTVTDPDVSTTLAVSVPGTATTGSSVDLSATVSPSNAQGSVQFKDNGSNIGAPVTVANGAAVLPHSFASAGAHSITAEFTGAAGFTNSTAAAHEVTVTDPDVATSLTVQAPASAETGTSVDLTATVSPANAAGTVQFTDNGAPIGAPVTVANGVAVLPHSFDSAGTHSIGASFTGAAGFTNSTAAAHDVTVTDPDVQTSLTVQAPATAETGAEVSLSAQVSPANAQGSVQFSVNGAPVGAPVTVVNGAASLPHTFDAAGSFQVTAEFTGAAGFTNSSAAAQSVTVTDPDVETSLTVSVPGTATTGTSVDLTATVDPSNAQGTVQFTDNGAPIGNPVAVVNGVATLPHAFTAAGERSIGASFTGGPGFTDSSAGTNGSITVSDPVQQTALSVAAPATAETGQQVDLSATVTPSNAQGTVQFSVNGAPVAAPVAVSAGTATLPYAFDAAGSFEVTAEFTGATGFTNSTASGQTVTVTDPVIPDIATSTLIGVPPTATTGVETTLSVTVNAQSATPTGSVQFQDNGSPIGSAVVLANGSGSLAHTFSTVGTHQITAVYTPDAGFAGSTSTQRPIVVSAPNPVDVPSSVVMTSTASAPAGTPFKLAAKVIGAPVLPGTVQFYDGGVALGQPVPVVNGIAELEHTFDQSGPRQIHAVYSGGPGVQGSTSEVQVLDVAETGGPACNGSMGSGSLCSLGGLRFGS</sequence>
<dbReference type="GO" id="GO:0005975">
    <property type="term" value="P:carbohydrate metabolic process"/>
    <property type="evidence" value="ECO:0007669"/>
    <property type="project" value="UniProtKB-ARBA"/>
</dbReference>
<dbReference type="Gene3D" id="2.60.40.10">
    <property type="entry name" value="Immunoglobulins"/>
    <property type="match status" value="8"/>
</dbReference>
<feature type="region of interest" description="Disordered" evidence="1">
    <location>
        <begin position="1"/>
        <end position="25"/>
    </location>
</feature>
<dbReference type="OrthoDB" id="4434454at2"/>
<reference evidence="3 4" key="1">
    <citation type="submission" date="2018-11" db="EMBL/GenBank/DDBJ databases">
        <title>Rhodococcus spongicola sp. nov. and Rhodococcus xishaensis sp. nov. from marine sponges.</title>
        <authorList>
            <person name="Li L."/>
            <person name="Lin H.W."/>
        </authorList>
    </citation>
    <scope>NUCLEOTIDE SEQUENCE [LARGE SCALE GENOMIC DNA]</scope>
    <source>
        <strain evidence="3 4">CCTCC AB2014297</strain>
    </source>
</reference>
<dbReference type="Proteomes" id="UP000286208">
    <property type="component" value="Unassembled WGS sequence"/>
</dbReference>
<feature type="domain" description="Bacterial Ig-like" evidence="2">
    <location>
        <begin position="893"/>
        <end position="976"/>
    </location>
</feature>
<gene>
    <name evidence="3" type="ORF">EGT67_24450</name>
</gene>
<feature type="domain" description="Bacterial Ig-like" evidence="2">
    <location>
        <begin position="602"/>
        <end position="685"/>
    </location>
</feature>
<keyword evidence="4" id="KW-1185">Reference proteome</keyword>
<feature type="domain" description="Bacterial Ig-like" evidence="2">
    <location>
        <begin position="226"/>
        <end position="309"/>
    </location>
</feature>
<feature type="domain" description="Bacterial Ig-like" evidence="2">
    <location>
        <begin position="796"/>
        <end position="878"/>
    </location>
</feature>
<feature type="compositionally biased region" description="Polar residues" evidence="1">
    <location>
        <begin position="1"/>
        <end position="13"/>
    </location>
</feature>
<evidence type="ECO:0000256" key="1">
    <source>
        <dbReference type="SAM" id="MobiDB-lite"/>
    </source>
</evidence>